<evidence type="ECO:0000313" key="2">
    <source>
        <dbReference type="Proteomes" id="UP000242457"/>
    </source>
</evidence>
<keyword evidence="1" id="KW-0418">Kinase</keyword>
<evidence type="ECO:0000313" key="1">
    <source>
        <dbReference type="EMBL" id="PBC34230.1"/>
    </source>
</evidence>
<dbReference type="EMBL" id="KZ288192">
    <property type="protein sequence ID" value="PBC34230.1"/>
    <property type="molecule type" value="Genomic_DNA"/>
</dbReference>
<accession>A0A2A3ERB3</accession>
<keyword evidence="2" id="KW-1185">Reference proteome</keyword>
<proteinExistence type="predicted"/>
<dbReference type="OrthoDB" id="10064757at2759"/>
<name>A0A2A3ERB3_APICC</name>
<reference evidence="1 2" key="1">
    <citation type="submission" date="2014-07" db="EMBL/GenBank/DDBJ databases">
        <title>Genomic and transcriptomic analysis on Apis cerana provide comprehensive insights into honey bee biology.</title>
        <authorList>
            <person name="Diao Q."/>
            <person name="Sun L."/>
            <person name="Zheng H."/>
            <person name="Zheng H."/>
            <person name="Xu S."/>
            <person name="Wang S."/>
            <person name="Zeng Z."/>
            <person name="Hu F."/>
            <person name="Su S."/>
            <person name="Wu J."/>
        </authorList>
    </citation>
    <scope>NUCLEOTIDE SEQUENCE [LARGE SCALE GENOMIC DNA]</scope>
    <source>
        <tissue evidence="1">Pupae without intestine</tissue>
    </source>
</reference>
<gene>
    <name evidence="1" type="ORF">APICC_02829</name>
</gene>
<protein>
    <submittedName>
        <fullName evidence="1">FAST kinase domain-containing protein</fullName>
    </submittedName>
</protein>
<sequence length="543" mass="64169">MSEDINKLQDINWFNESANEIFNAIKKLTYYYLSDSELLNLSLYDTILKACIKHLTVLENQQIKILMQCLIVLNNVITKTSIYKKFMKELNRECLRRFYPSNTKELLLISDAFYQLQNKNSDYLFRAIRKLSSKSNKLSAKSLVQLLFYLNLTDVGSAINMFEVECQLEEYMPDLVVNELGIIARSFFLQKRKIKNKTLMPLIIKKVFQNINNVDSITLASIMKVIRYSDCIHCKIEFQLLLKSLRDIIPNLSLQCLIHIAHAFGSLHVYDEILTNKIIERVITQIQSARLKDIERIIYSICTIAPNTNYYTDIYKKLIKEITTTYTTTRANEIEKFPTTFIRILTFLTMKNIYIPELIQYIFEPSFIQKVHKNNLKLITNEWLVLHCSVKIEMPYYQGPMLNNDMYKYLTKKFCYNDDVYRKDNIIKLKTEIVYLCKTKLGINVYIDYILPHYPSREIIFGMDKYNNSINIESILSAMETNTIKSVKRNVLGHNDYNGYIQRQLRQLKTIGYEPILINENEWISYTQDEKIKYLKQLIYQQT</sequence>
<keyword evidence="1" id="KW-0808">Transferase</keyword>
<dbReference type="GO" id="GO:0016301">
    <property type="term" value="F:kinase activity"/>
    <property type="evidence" value="ECO:0007669"/>
    <property type="project" value="UniProtKB-KW"/>
</dbReference>
<dbReference type="STRING" id="94128.A0A2A3ERB3"/>
<dbReference type="Proteomes" id="UP000242457">
    <property type="component" value="Unassembled WGS sequence"/>
</dbReference>
<dbReference type="AlphaFoldDB" id="A0A2A3ERB3"/>
<organism evidence="1 2">
    <name type="scientific">Apis cerana cerana</name>
    <name type="common">Oriental honeybee</name>
    <dbReference type="NCBI Taxonomy" id="94128"/>
    <lineage>
        <taxon>Eukaryota</taxon>
        <taxon>Metazoa</taxon>
        <taxon>Ecdysozoa</taxon>
        <taxon>Arthropoda</taxon>
        <taxon>Hexapoda</taxon>
        <taxon>Insecta</taxon>
        <taxon>Pterygota</taxon>
        <taxon>Neoptera</taxon>
        <taxon>Endopterygota</taxon>
        <taxon>Hymenoptera</taxon>
        <taxon>Apocrita</taxon>
        <taxon>Aculeata</taxon>
        <taxon>Apoidea</taxon>
        <taxon>Anthophila</taxon>
        <taxon>Apidae</taxon>
        <taxon>Apis</taxon>
    </lineage>
</organism>